<dbReference type="InterPro" id="IPR054080">
    <property type="entry name" value="TPR1-like_2nd"/>
</dbReference>
<dbReference type="PROSITE" id="PS50294">
    <property type="entry name" value="WD_REPEATS_REGION"/>
    <property type="match status" value="2"/>
</dbReference>
<dbReference type="PROSITE" id="PS50082">
    <property type="entry name" value="WD_REPEATS_2"/>
    <property type="match status" value="3"/>
</dbReference>
<dbReference type="SUPFAM" id="SSF50978">
    <property type="entry name" value="WD40 repeat-like"/>
    <property type="match status" value="2"/>
</dbReference>
<feature type="repeat" description="WD" evidence="4">
    <location>
        <begin position="919"/>
        <end position="960"/>
    </location>
</feature>
<dbReference type="InterPro" id="IPR006595">
    <property type="entry name" value="CTLH_C"/>
</dbReference>
<evidence type="ECO:0000256" key="2">
    <source>
        <dbReference type="ARBA" id="ARBA00022574"/>
    </source>
</evidence>
<dbReference type="SUPFAM" id="SSF50998">
    <property type="entry name" value="Quinoprotein alcohol dehydrogenase-like"/>
    <property type="match status" value="1"/>
</dbReference>
<evidence type="ECO:0000259" key="6">
    <source>
        <dbReference type="PROSITE" id="PS50897"/>
    </source>
</evidence>
<dbReference type="GO" id="GO:0010072">
    <property type="term" value="P:primary shoot apical meristem specification"/>
    <property type="evidence" value="ECO:0007669"/>
    <property type="project" value="UniProtKB-ARBA"/>
</dbReference>
<feature type="region of interest" description="Disordered" evidence="5">
    <location>
        <begin position="280"/>
        <end position="305"/>
    </location>
</feature>
<dbReference type="Pfam" id="PF17814">
    <property type="entry name" value="LisH_TPL"/>
    <property type="match status" value="1"/>
</dbReference>
<feature type="repeat" description="WD" evidence="4">
    <location>
        <begin position="456"/>
        <end position="499"/>
    </location>
</feature>
<proteinExistence type="predicted"/>
<dbReference type="Pfam" id="PF00400">
    <property type="entry name" value="WD40"/>
    <property type="match status" value="3"/>
</dbReference>
<dbReference type="InterPro" id="IPR011047">
    <property type="entry name" value="Quinoprotein_ADH-like_sf"/>
</dbReference>
<keyword evidence="3" id="KW-0677">Repeat</keyword>
<dbReference type="GO" id="GO:0006355">
    <property type="term" value="P:regulation of DNA-templated transcription"/>
    <property type="evidence" value="ECO:0007669"/>
    <property type="project" value="InterPro"/>
</dbReference>
<sequence>MSSLSRELVFLILQFLDEEKFKETVHKLEQESGFFFNMKYFEDEVHNGNWDEVEKYLSGFTKVDDNRYSMKIFFEIRKQKYLEALDKHDRPKAVDILVKDLKVFATFNEELFKEITQLLTLENFRENEQLSKYGDTKSARAIMLVELKKLIEANPLFRDKLQFPNLKNSRLRTLINQSLNWQHQLCKNPRPNPDIKTLFVDHSCGQPNGARAPSPANNPLLGSLPKAGGFPNLGAHGPFQPTPAPVPTPLAGWMSNPSTVTHPAVSGGAIGLGAPSIPAALKHPRTPPTNPSVDYPSGDSDHVSKRTRPMGISDEVNLPVNVLPVTFPGHGHGQAFNAPDDLPKTVARTLNQGSSPMSMDFHPLQQTLLLVGTNVGDIALWEVGGRERLVVRSFKVWDLSACSMPLQAALVKDPGVSVNRVIWSPDGSLFGVAYSRHIVQIYSYNGNDDVRQHLEIDAHAGGVNDIAFSHPNKQLCVITCGDDKTIKVWDAATGTKQYTFEGHEAPVYSVCPHYKENIQFIFSTALDGKIKAWLYDNLGSRVDYDAPGKWCTTMAYSADGTRLFSCGTSKEGDSFIVEWNESEGAVKRTYQGFRKRSLGVVQFDTTKNRFLAAGDDFSIKFWDMDNIQLLTTVDADGGLPASPRIRFNKDGSLLAVSANENGIKVLANTDGIRLLRNFDNLSYDASRASEAVAKPTINPISAAAAAATSAGLADRGASMVSIAGMNGDARNLGDVKPRITEESNDKSKIWKLTEINEPSQCRSLRLPDNMRVTKISRLIYTNSGNAVLALASNAIHLLWKWQRSDRNSSGKATASLSPQLWQPPSGILMTNDVADSNPEEAVPCFALSKNDSYVMSASGGKISLFNMMTFKTMTTFMPPPPAATFLAFHPQDNNIIAIGMDDSTIQIYNVRVDEVKSKLKGHSKRITGLAFSHVLNVLVSSGADAQLCVWNSEGWEKQKTRFLQLPTGRTPSQSDTRVQFHQDQIHFLVVHETQLAIYETTKLDCVKQWASRDTAPISHATFSCDSQLVFACFLDATVCVFNAANLRLRCRINPSVYLPANIRTDNGPCASMDLHDGCITSSSFFDYSSPSPVESPADGLSTWVLVAESSSVLLLKELSSMGLCRFCVVDRWWLWVCGDSGGCGFLCDGGGFVGLSDFLLVVVATVDSNPLFPQCSSSNVQPLVIAAHPQEPNQFALGLSDGGVHVFEPLESEGKWGVLPPVENGSASSVPMPATPSVGASGSDQAQR</sequence>
<evidence type="ECO:0000256" key="5">
    <source>
        <dbReference type="SAM" id="MobiDB-lite"/>
    </source>
</evidence>
<dbReference type="InterPro" id="IPR015943">
    <property type="entry name" value="WD40/YVTN_repeat-like_dom_sf"/>
</dbReference>
<dbReference type="Gene3D" id="2.130.10.10">
    <property type="entry name" value="YVTN repeat-like/Quinoprotein amine dehydrogenase"/>
    <property type="match status" value="3"/>
</dbReference>
<keyword evidence="2 4" id="KW-0853">WD repeat</keyword>
<dbReference type="InterPro" id="IPR019775">
    <property type="entry name" value="WD40_repeat_CS"/>
</dbReference>
<organism evidence="7">
    <name type="scientific">Fagus sylvatica</name>
    <name type="common">Beechnut</name>
    <dbReference type="NCBI Taxonomy" id="28930"/>
    <lineage>
        <taxon>Eukaryota</taxon>
        <taxon>Viridiplantae</taxon>
        <taxon>Streptophyta</taxon>
        <taxon>Embryophyta</taxon>
        <taxon>Tracheophyta</taxon>
        <taxon>Spermatophyta</taxon>
        <taxon>Magnoliopsida</taxon>
        <taxon>eudicotyledons</taxon>
        <taxon>Gunneridae</taxon>
        <taxon>Pentapetalae</taxon>
        <taxon>rosids</taxon>
        <taxon>fabids</taxon>
        <taxon>Fagales</taxon>
        <taxon>Fagaceae</taxon>
        <taxon>Fagus</taxon>
    </lineage>
</organism>
<feature type="domain" description="CTLH" evidence="6">
    <location>
        <begin position="34"/>
        <end position="92"/>
    </location>
</feature>
<dbReference type="Pfam" id="PF21889">
    <property type="entry name" value="TPR1-like_2nd"/>
    <property type="match status" value="1"/>
</dbReference>
<accession>A0A2N9H3W2</accession>
<dbReference type="SMART" id="SM00320">
    <property type="entry name" value="WD40"/>
    <property type="match status" value="10"/>
</dbReference>
<evidence type="ECO:0000256" key="1">
    <source>
        <dbReference type="ARBA" id="ARBA00022491"/>
    </source>
</evidence>
<feature type="region of interest" description="Disordered" evidence="5">
    <location>
        <begin position="1217"/>
        <end position="1248"/>
    </location>
</feature>
<gene>
    <name evidence="7" type="ORF">FSB_LOCUS34614</name>
</gene>
<dbReference type="PANTHER" id="PTHR44083">
    <property type="entry name" value="TOPLESS-RELATED PROTEIN 1-RELATED"/>
    <property type="match status" value="1"/>
</dbReference>
<dbReference type="PROSITE" id="PS50897">
    <property type="entry name" value="CTLH"/>
    <property type="match status" value="1"/>
</dbReference>
<dbReference type="Pfam" id="PF21359">
    <property type="entry name" value="zf_topless"/>
    <property type="match status" value="1"/>
</dbReference>
<evidence type="ECO:0000256" key="3">
    <source>
        <dbReference type="ARBA" id="ARBA00022737"/>
    </source>
</evidence>
<dbReference type="InterPro" id="IPR048419">
    <property type="entry name" value="Topless_Znf"/>
</dbReference>
<evidence type="ECO:0000313" key="7">
    <source>
        <dbReference type="EMBL" id="SPD06732.1"/>
    </source>
</evidence>
<dbReference type="AlphaFoldDB" id="A0A2N9H3W2"/>
<dbReference type="InterPro" id="IPR006594">
    <property type="entry name" value="LisH"/>
</dbReference>
<keyword evidence="1" id="KW-0678">Repressor</keyword>
<dbReference type="SMART" id="SM00668">
    <property type="entry name" value="CTLH"/>
    <property type="match status" value="1"/>
</dbReference>
<evidence type="ECO:0000256" key="4">
    <source>
        <dbReference type="PROSITE-ProRule" id="PRU00221"/>
    </source>
</evidence>
<dbReference type="InterPro" id="IPR027728">
    <property type="entry name" value="Topless_fam"/>
</dbReference>
<dbReference type="EMBL" id="OIVN01002824">
    <property type="protein sequence ID" value="SPD06732.1"/>
    <property type="molecule type" value="Genomic_DNA"/>
</dbReference>
<name>A0A2N9H3W2_FAGSY</name>
<dbReference type="InterPro" id="IPR036322">
    <property type="entry name" value="WD40_repeat_dom_sf"/>
</dbReference>
<reference evidence="7" key="1">
    <citation type="submission" date="2018-02" db="EMBL/GenBank/DDBJ databases">
        <authorList>
            <person name="Cohen D.B."/>
            <person name="Kent A.D."/>
        </authorList>
    </citation>
    <scope>NUCLEOTIDE SEQUENCE</scope>
</reference>
<dbReference type="FunFam" id="2.130.10.10:FF:000558">
    <property type="entry name" value="Topless-related protein 1"/>
    <property type="match status" value="1"/>
</dbReference>
<dbReference type="InterPro" id="IPR001680">
    <property type="entry name" value="WD40_rpt"/>
</dbReference>
<protein>
    <recommendedName>
        <fullName evidence="6">CTLH domain-containing protein</fullName>
    </recommendedName>
</protein>
<feature type="compositionally biased region" description="Polar residues" evidence="5">
    <location>
        <begin position="1238"/>
        <end position="1248"/>
    </location>
</feature>
<dbReference type="FunFam" id="2.130.10.10:FF:000479">
    <property type="entry name" value="Topless-related protein 3"/>
    <property type="match status" value="1"/>
</dbReference>
<dbReference type="SMART" id="SM00667">
    <property type="entry name" value="LisH"/>
    <property type="match status" value="1"/>
</dbReference>
<dbReference type="PROSITE" id="PS00678">
    <property type="entry name" value="WD_REPEATS_1"/>
    <property type="match status" value="1"/>
</dbReference>
<dbReference type="PANTHER" id="PTHR44083:SF45">
    <property type="entry name" value="TOPLESS-RELATED PROTEIN 1"/>
    <property type="match status" value="1"/>
</dbReference>
<dbReference type="InterPro" id="IPR054532">
    <property type="entry name" value="TPL_SMU1_LisH-like"/>
</dbReference>
<dbReference type="PROSITE" id="PS50896">
    <property type="entry name" value="LISH"/>
    <property type="match status" value="1"/>
</dbReference>
<feature type="repeat" description="WD" evidence="4">
    <location>
        <begin position="601"/>
        <end position="632"/>
    </location>
</feature>